<protein>
    <submittedName>
        <fullName evidence="7">Integral membrane protein TerC</fullName>
    </submittedName>
</protein>
<keyword evidence="5 6" id="KW-0472">Membrane</keyword>
<sequence length="254" mass="27968">MFEALISPLFSSDGFAILLALVTLETVLSADNAVALAALAGEVKPIKKQRLVLNWGLALAFILRIILLLSATWVMQFWQFEVAGGLYLIWLAGKHFWPYLTNENPEDSLGSQSSNNGYSTGRIILLIALTDLAFSLDSVTAAVALSDQMGLVLLGCTLGIITLRCLASLFVRWLTEFSYLADAAYLTILGVGLRLLGKVIIPDLIPPQWVMLAFIVILFTWGFSRRVTPEIPQPSQIWLTSLRSNPSKLTNLRD</sequence>
<evidence type="ECO:0000256" key="6">
    <source>
        <dbReference type="SAM" id="Phobius"/>
    </source>
</evidence>
<dbReference type="Pfam" id="PF03741">
    <property type="entry name" value="TerC"/>
    <property type="match status" value="1"/>
</dbReference>
<proteinExistence type="inferred from homology"/>
<organism evidence="7 8">
    <name type="scientific">Rippkaea orientalis (strain PCC 8801 / RF-1)</name>
    <name type="common">Cyanothece sp. (strain PCC 8801)</name>
    <dbReference type="NCBI Taxonomy" id="41431"/>
    <lineage>
        <taxon>Bacteria</taxon>
        <taxon>Bacillati</taxon>
        <taxon>Cyanobacteriota</taxon>
        <taxon>Cyanophyceae</taxon>
        <taxon>Oscillatoriophycideae</taxon>
        <taxon>Chroococcales</taxon>
        <taxon>Aphanothecaceae</taxon>
        <taxon>Rippkaea</taxon>
        <taxon>Rippkaea orientalis</taxon>
    </lineage>
</organism>
<dbReference type="eggNOG" id="COG0861">
    <property type="taxonomic scope" value="Bacteria"/>
</dbReference>
<keyword evidence="3 6" id="KW-0812">Transmembrane</keyword>
<dbReference type="PANTHER" id="PTHR30238:SF4">
    <property type="entry name" value="SLL1022 PROTEIN"/>
    <property type="match status" value="1"/>
</dbReference>
<dbReference type="EMBL" id="CP001287">
    <property type="protein sequence ID" value="ACK68331.1"/>
    <property type="molecule type" value="Genomic_DNA"/>
</dbReference>
<evidence type="ECO:0000256" key="1">
    <source>
        <dbReference type="ARBA" id="ARBA00004141"/>
    </source>
</evidence>
<keyword evidence="4 6" id="KW-1133">Transmembrane helix</keyword>
<name>B7JWJ0_RIPO1</name>
<dbReference type="STRING" id="41431.PCC8801_4409"/>
<dbReference type="PANTHER" id="PTHR30238">
    <property type="entry name" value="MEMBRANE BOUND PREDICTED REDOX MODULATOR"/>
    <property type="match status" value="1"/>
</dbReference>
<evidence type="ECO:0000256" key="4">
    <source>
        <dbReference type="ARBA" id="ARBA00022989"/>
    </source>
</evidence>
<gene>
    <name evidence="7" type="ordered locus">PCC8801_4409</name>
</gene>
<dbReference type="AlphaFoldDB" id="B7JWJ0"/>
<evidence type="ECO:0000256" key="3">
    <source>
        <dbReference type="ARBA" id="ARBA00022692"/>
    </source>
</evidence>
<comment type="similarity">
    <text evidence="2">Belongs to the TerC family.</text>
</comment>
<keyword evidence="8" id="KW-1185">Reference proteome</keyword>
<dbReference type="InterPro" id="IPR005496">
    <property type="entry name" value="Integral_membrane_TerC"/>
</dbReference>
<feature type="transmembrane region" description="Helical" evidence="6">
    <location>
        <begin position="15"/>
        <end position="39"/>
    </location>
</feature>
<feature type="transmembrane region" description="Helical" evidence="6">
    <location>
        <begin position="123"/>
        <end position="145"/>
    </location>
</feature>
<evidence type="ECO:0000313" key="8">
    <source>
        <dbReference type="Proteomes" id="UP000008204"/>
    </source>
</evidence>
<dbReference type="GO" id="GO:0016020">
    <property type="term" value="C:membrane"/>
    <property type="evidence" value="ECO:0007669"/>
    <property type="project" value="UniProtKB-SubCell"/>
</dbReference>
<dbReference type="KEGG" id="cyp:PCC8801_4409"/>
<dbReference type="RefSeq" id="WP_015957425.1">
    <property type="nucleotide sequence ID" value="NC_011726.1"/>
</dbReference>
<feature type="transmembrane region" description="Helical" evidence="6">
    <location>
        <begin position="207"/>
        <end position="224"/>
    </location>
</feature>
<dbReference type="OrthoDB" id="510141at2"/>
<dbReference type="Proteomes" id="UP000008204">
    <property type="component" value="Chromosome"/>
</dbReference>
<evidence type="ECO:0000256" key="2">
    <source>
        <dbReference type="ARBA" id="ARBA00007511"/>
    </source>
</evidence>
<feature type="transmembrane region" description="Helical" evidence="6">
    <location>
        <begin position="151"/>
        <end position="171"/>
    </location>
</feature>
<feature type="transmembrane region" description="Helical" evidence="6">
    <location>
        <begin position="51"/>
        <end position="71"/>
    </location>
</feature>
<comment type="subcellular location">
    <subcellularLocation>
        <location evidence="1">Membrane</location>
        <topology evidence="1">Multi-pass membrane protein</topology>
    </subcellularLocation>
</comment>
<accession>B7JWJ0</accession>
<dbReference type="InterPro" id="IPR022493">
    <property type="entry name" value="CHP03716_TM_YkoY"/>
</dbReference>
<reference evidence="8" key="1">
    <citation type="journal article" date="2011" name="MBio">
        <title>Novel metabolic attributes of the genus Cyanothece, comprising a group of unicellular nitrogen-fixing Cyanobacteria.</title>
        <authorList>
            <person name="Bandyopadhyay A."/>
            <person name="Elvitigala T."/>
            <person name="Welsh E."/>
            <person name="Stockel J."/>
            <person name="Liberton M."/>
            <person name="Min H."/>
            <person name="Sherman L.A."/>
            <person name="Pakrasi H.B."/>
        </authorList>
    </citation>
    <scope>NUCLEOTIDE SEQUENCE [LARGE SCALE GENOMIC DNA]</scope>
    <source>
        <strain evidence="8">PCC 8801</strain>
    </source>
</reference>
<dbReference type="NCBIfam" id="TIGR03716">
    <property type="entry name" value="R_switched_YkoY"/>
    <property type="match status" value="1"/>
</dbReference>
<evidence type="ECO:0000256" key="5">
    <source>
        <dbReference type="ARBA" id="ARBA00023136"/>
    </source>
</evidence>
<evidence type="ECO:0000313" key="7">
    <source>
        <dbReference type="EMBL" id="ACK68331.1"/>
    </source>
</evidence>
<dbReference type="HOGENOM" id="CLU_070543_1_0_3"/>